<comment type="similarity">
    <text evidence="2">Belongs to the HAP2/GCS1 family.</text>
</comment>
<evidence type="ECO:0000256" key="11">
    <source>
        <dbReference type="SAM" id="SignalP"/>
    </source>
</evidence>
<gene>
    <name evidence="13" type="ORF">ALMOND_2B004139</name>
</gene>
<dbReference type="GO" id="GO:0005886">
    <property type="term" value="C:plasma membrane"/>
    <property type="evidence" value="ECO:0007669"/>
    <property type="project" value="UniProtKB-SubCell"/>
</dbReference>
<keyword evidence="8" id="KW-0472">Membrane</keyword>
<evidence type="ECO:0000256" key="9">
    <source>
        <dbReference type="ARBA" id="ARBA00023157"/>
    </source>
</evidence>
<evidence type="ECO:0000256" key="1">
    <source>
        <dbReference type="ARBA" id="ARBA00004251"/>
    </source>
</evidence>
<accession>A0A5E4GNU5</accession>
<keyword evidence="10" id="KW-0278">Fertilization</keyword>
<keyword evidence="5 11" id="KW-0732">Signal</keyword>
<evidence type="ECO:0000256" key="3">
    <source>
        <dbReference type="ARBA" id="ARBA00022475"/>
    </source>
</evidence>
<evidence type="ECO:0000256" key="5">
    <source>
        <dbReference type="ARBA" id="ARBA00022729"/>
    </source>
</evidence>
<dbReference type="PANTHER" id="PTHR31764:SF0">
    <property type="entry name" value="GENERATIVE CELL SPECIFIC-1_HAP2 DOMAIN-CONTAINING PROTEIN"/>
    <property type="match status" value="1"/>
</dbReference>
<dbReference type="InterPro" id="IPR040326">
    <property type="entry name" value="HAP2/GCS1"/>
</dbReference>
<sequence>MRNQTPKLGHTTLLFLLCFMGIFTPHDVVAVQILSKSKQDKCEKNSASGNLNCTKKIVLNMAVPSGTSGGEASIVAEIVEPEEYCVKTRKCQPDADAKVVKIWRSWSTPEIGEKLFYVDAARERFSLDGVECNKIGVSYEAFNGQPNLCSSPFSSCLHNQLWNFWEADQNRIERNQLPLWCGEKNAGTHSLSIGITEVINTNLLIELSADDVEYVYQRSLGKIVSINGPTFEALTQFGTATITTTNTGEVEASYT</sequence>
<feature type="signal peptide" evidence="11">
    <location>
        <begin position="1"/>
        <end position="30"/>
    </location>
</feature>
<dbReference type="GO" id="GO:0008289">
    <property type="term" value="F:lipid binding"/>
    <property type="evidence" value="ECO:0007669"/>
    <property type="project" value="UniProtKB-KW"/>
</dbReference>
<feature type="chain" id="PRO_5022860743" evidence="11">
    <location>
        <begin position="31"/>
        <end position="255"/>
    </location>
</feature>
<keyword evidence="6" id="KW-1133">Transmembrane helix</keyword>
<name>A0A5E4GNU5_PRUDU</name>
<dbReference type="InParanoid" id="A0A5E4GNU5"/>
<evidence type="ECO:0000256" key="7">
    <source>
        <dbReference type="ARBA" id="ARBA00023121"/>
    </source>
</evidence>
<proteinExistence type="inferred from homology"/>
<keyword evidence="9" id="KW-1015">Disulfide bond</keyword>
<evidence type="ECO:0000259" key="12">
    <source>
        <dbReference type="Pfam" id="PF10699"/>
    </source>
</evidence>
<evidence type="ECO:0000256" key="10">
    <source>
        <dbReference type="ARBA" id="ARBA00023279"/>
    </source>
</evidence>
<keyword evidence="3" id="KW-1003">Cell membrane</keyword>
<evidence type="ECO:0000256" key="2">
    <source>
        <dbReference type="ARBA" id="ARBA00010929"/>
    </source>
</evidence>
<evidence type="ECO:0000313" key="13">
    <source>
        <dbReference type="EMBL" id="VVA41271.1"/>
    </source>
</evidence>
<dbReference type="Proteomes" id="UP000327085">
    <property type="component" value="Chromosome 8"/>
</dbReference>
<reference evidence="14" key="1">
    <citation type="journal article" date="2020" name="Plant J.">
        <title>Transposons played a major role in the diversification between the closely related almond and peach genomes: results from the almond genome sequence.</title>
        <authorList>
            <person name="Alioto T."/>
            <person name="Alexiou K.G."/>
            <person name="Bardil A."/>
            <person name="Barteri F."/>
            <person name="Castanera R."/>
            <person name="Cruz F."/>
            <person name="Dhingra A."/>
            <person name="Duval H."/>
            <person name="Fernandez I Marti A."/>
            <person name="Frias L."/>
            <person name="Galan B."/>
            <person name="Garcia J.L."/>
            <person name="Howad W."/>
            <person name="Gomez-Garrido J."/>
            <person name="Gut M."/>
            <person name="Julca I."/>
            <person name="Morata J."/>
            <person name="Puigdomenech P."/>
            <person name="Ribeca P."/>
            <person name="Rubio Cabetas M.J."/>
            <person name="Vlasova A."/>
            <person name="Wirthensohn M."/>
            <person name="Garcia-Mas J."/>
            <person name="Gabaldon T."/>
            <person name="Casacuberta J.M."/>
            <person name="Arus P."/>
        </authorList>
    </citation>
    <scope>NUCLEOTIDE SEQUENCE [LARGE SCALE GENOMIC DNA]</scope>
    <source>
        <strain evidence="14">cv. Texas</strain>
    </source>
</reference>
<dbReference type="Gramene" id="VVA41271">
    <property type="protein sequence ID" value="VVA41271"/>
    <property type="gene ID" value="Prudul26B004139"/>
</dbReference>
<comment type="subcellular location">
    <subcellularLocation>
        <location evidence="1">Cell membrane</location>
        <topology evidence="1">Single-pass type I membrane protein</topology>
    </subcellularLocation>
</comment>
<evidence type="ECO:0000256" key="6">
    <source>
        <dbReference type="ARBA" id="ARBA00022989"/>
    </source>
</evidence>
<feature type="domain" description="Generative cell specific-1/HAP2" evidence="12">
    <location>
        <begin position="122"/>
        <end position="255"/>
    </location>
</feature>
<keyword evidence="4" id="KW-0812">Transmembrane</keyword>
<evidence type="ECO:0000256" key="4">
    <source>
        <dbReference type="ARBA" id="ARBA00022692"/>
    </source>
</evidence>
<protein>
    <submittedName>
        <fullName evidence="13">PREDICTED: HAPLESS</fullName>
    </submittedName>
</protein>
<dbReference type="EMBL" id="CABIKO010001231">
    <property type="protein sequence ID" value="VVA41271.1"/>
    <property type="molecule type" value="Genomic_DNA"/>
</dbReference>
<dbReference type="Pfam" id="PF10699">
    <property type="entry name" value="HAP2-GCS1"/>
    <property type="match status" value="1"/>
</dbReference>
<organism evidence="13 14">
    <name type="scientific">Prunus dulcis</name>
    <name type="common">Almond</name>
    <name type="synonym">Amygdalus dulcis</name>
    <dbReference type="NCBI Taxonomy" id="3755"/>
    <lineage>
        <taxon>Eukaryota</taxon>
        <taxon>Viridiplantae</taxon>
        <taxon>Streptophyta</taxon>
        <taxon>Embryophyta</taxon>
        <taxon>Tracheophyta</taxon>
        <taxon>Spermatophyta</taxon>
        <taxon>Magnoliopsida</taxon>
        <taxon>eudicotyledons</taxon>
        <taxon>Gunneridae</taxon>
        <taxon>Pentapetalae</taxon>
        <taxon>rosids</taxon>
        <taxon>fabids</taxon>
        <taxon>Rosales</taxon>
        <taxon>Rosaceae</taxon>
        <taxon>Amygdaloideae</taxon>
        <taxon>Amygdaleae</taxon>
        <taxon>Prunus</taxon>
    </lineage>
</organism>
<evidence type="ECO:0000256" key="8">
    <source>
        <dbReference type="ARBA" id="ARBA00023136"/>
    </source>
</evidence>
<keyword evidence="7" id="KW-0446">Lipid-binding</keyword>
<dbReference type="PANTHER" id="PTHR31764">
    <property type="entry name" value="PROTEIN HAPLESS 2"/>
    <property type="match status" value="1"/>
</dbReference>
<dbReference type="InterPro" id="IPR018928">
    <property type="entry name" value="HAP2/GCS1_dom"/>
</dbReference>
<dbReference type="AlphaFoldDB" id="A0A5E4GNU5"/>
<evidence type="ECO:0000313" key="14">
    <source>
        <dbReference type="Proteomes" id="UP000327085"/>
    </source>
</evidence>